<dbReference type="OrthoDB" id="1716625at2759"/>
<dbReference type="Gene3D" id="1.10.238.10">
    <property type="entry name" value="EF-hand"/>
    <property type="match status" value="1"/>
</dbReference>
<feature type="compositionally biased region" description="Basic and acidic residues" evidence="1">
    <location>
        <begin position="357"/>
        <end position="369"/>
    </location>
</feature>
<feature type="region of interest" description="Disordered" evidence="1">
    <location>
        <begin position="469"/>
        <end position="498"/>
    </location>
</feature>
<dbReference type="InterPro" id="IPR000261">
    <property type="entry name" value="EH_dom"/>
</dbReference>
<evidence type="ECO:0000256" key="1">
    <source>
        <dbReference type="SAM" id="MobiDB-lite"/>
    </source>
</evidence>
<dbReference type="Pfam" id="PF12763">
    <property type="entry name" value="EH"/>
    <property type="match status" value="1"/>
</dbReference>
<dbReference type="Gene3D" id="3.40.50.300">
    <property type="entry name" value="P-loop containing nucleotide triphosphate hydrolases"/>
    <property type="match status" value="1"/>
</dbReference>
<feature type="compositionally biased region" description="Basic and acidic residues" evidence="1">
    <location>
        <begin position="74"/>
        <end position="125"/>
    </location>
</feature>
<protein>
    <recommendedName>
        <fullName evidence="2">EH domain-containing protein</fullName>
    </recommendedName>
</protein>
<gene>
    <name evidence="3" type="ORF">FIBSPDRAFT_935636</name>
</gene>
<feature type="compositionally biased region" description="Basic and acidic residues" evidence="1">
    <location>
        <begin position="306"/>
        <end position="318"/>
    </location>
</feature>
<name>A0A166DET2_9AGAM</name>
<dbReference type="AlphaFoldDB" id="A0A166DET2"/>
<dbReference type="InterPro" id="IPR027417">
    <property type="entry name" value="P-loop_NTPase"/>
</dbReference>
<feature type="compositionally biased region" description="Basic and acidic residues" evidence="1">
    <location>
        <begin position="204"/>
        <end position="247"/>
    </location>
</feature>
<evidence type="ECO:0000259" key="2">
    <source>
        <dbReference type="Pfam" id="PF12763"/>
    </source>
</evidence>
<dbReference type="EMBL" id="KV417614">
    <property type="protein sequence ID" value="KZP14633.1"/>
    <property type="molecule type" value="Genomic_DNA"/>
</dbReference>
<feature type="domain" description="EH" evidence="2">
    <location>
        <begin position="428"/>
        <end position="480"/>
    </location>
</feature>
<feature type="region of interest" description="Disordered" evidence="1">
    <location>
        <begin position="1"/>
        <end position="426"/>
    </location>
</feature>
<sequence length="721" mass="81595">MNRHASRDVARSNSRLDSSTTYLSDMGSQLGIDSDMLERATDTDFSSTVEDDDDHLRYEPKGRLLEIEGPGNELKQRREQVKREYIQGDRNRRSETHGRDGSRESRRGSQGGNDRDNHGGYDSRAHSNQRPRNLPAAREDDRYDNRDRPYSRGMQGGNDRDNHGGYDSRTHSPDQRPRNLPAAREDDRYDNRDRPYSRGMQGGNDRDNHGGYDSRTRSPDQHPRSLPAAREDDRDNRDRYDNRDRPYSRGLQGGNDRDNHGGYDHHARSPNQRPRNSPAAREDDGDNYNRYDNRDRPYSRGLQGGNDRDNHGGYDHQARSPNQRPRNSPAAREDDRDNYNRYDNRDRPYSRGPQGGNDRDNHGGYDHSTHSLNQHPRSPPVARSFTPSSQGAPSASSMEAPEKNSKGQAEEAAEKQLENQPADQTVIDGDDLAKIWDIADEDIRGKLDMAQFRVAIGLINKRIDEIKSRNENPAIPPSSRDSEVSVSRLPEDSSNTINTQRKVQEGIDCEEIAAFSGMKTRYIILMILSQFIACASGEGRHDVDHSLISKGNVDSVTAIHCNPRLISKAHASSSVILIDTPGLHDDESDILTLQRIANWLTDHIKDNHGDLAGIILLHRISGHRIIGTIKRNLSLFTSFCGWDVMRNVVVATTMWDAGISEGKAQVRLTELKDDLIEERCTVHVEIFKNDDESTSRILNYILDQQPAGDVTHKWPDRRDTG</sequence>
<feature type="compositionally biased region" description="Polar residues" evidence="1">
    <location>
        <begin position="385"/>
        <end position="397"/>
    </location>
</feature>
<feature type="compositionally biased region" description="Basic and acidic residues" evidence="1">
    <location>
        <begin position="137"/>
        <end position="150"/>
    </location>
</feature>
<proteinExistence type="predicted"/>
<organism evidence="3">
    <name type="scientific">Athelia psychrophila</name>
    <dbReference type="NCBI Taxonomy" id="1759441"/>
    <lineage>
        <taxon>Eukaryota</taxon>
        <taxon>Fungi</taxon>
        <taxon>Dikarya</taxon>
        <taxon>Basidiomycota</taxon>
        <taxon>Agaricomycotina</taxon>
        <taxon>Agaricomycetes</taxon>
        <taxon>Agaricomycetidae</taxon>
        <taxon>Atheliales</taxon>
        <taxon>Atheliaceae</taxon>
        <taxon>Athelia</taxon>
    </lineage>
</organism>
<accession>A0A166DET2</accession>
<feature type="compositionally biased region" description="Polar residues" evidence="1">
    <location>
        <begin position="11"/>
        <end position="27"/>
    </location>
</feature>
<feature type="compositionally biased region" description="Basic and acidic residues" evidence="1">
    <location>
        <begin position="54"/>
        <end position="66"/>
    </location>
</feature>
<feature type="compositionally biased region" description="Basic and acidic residues" evidence="1">
    <location>
        <begin position="287"/>
        <end position="298"/>
    </location>
</feature>
<feature type="compositionally biased region" description="Basic and acidic residues" evidence="1">
    <location>
        <begin position="331"/>
        <end position="349"/>
    </location>
</feature>
<feature type="compositionally biased region" description="Basic and acidic residues" evidence="1">
    <location>
        <begin position="1"/>
        <end position="10"/>
    </location>
</feature>
<feature type="compositionally biased region" description="Basic and acidic residues" evidence="1">
    <location>
        <begin position="158"/>
        <end position="196"/>
    </location>
</feature>
<feature type="compositionally biased region" description="Basic and acidic residues" evidence="1">
    <location>
        <begin position="400"/>
        <end position="417"/>
    </location>
</feature>
<feature type="compositionally biased region" description="Basic and acidic residues" evidence="1">
    <location>
        <begin position="255"/>
        <end position="267"/>
    </location>
</feature>
<reference evidence="3" key="1">
    <citation type="journal article" date="2016" name="Mol. Biol. Evol.">
        <title>Comparative Genomics of Early-Diverging Mushroom-Forming Fungi Provides Insights into the Origins of Lignocellulose Decay Capabilities.</title>
        <authorList>
            <person name="Nagy L.G."/>
            <person name="Riley R."/>
            <person name="Tritt A."/>
            <person name="Adam C."/>
            <person name="Daum C."/>
            <person name="Floudas D."/>
            <person name="Sun H."/>
            <person name="Yadav J.S."/>
            <person name="Pangilinan J."/>
            <person name="Larsson K.H."/>
            <person name="Matsuura K."/>
            <person name="Barry K."/>
            <person name="Labutti K."/>
            <person name="Kuo R."/>
            <person name="Ohm R.A."/>
            <person name="Bhattacharya S.S."/>
            <person name="Shirouzu T."/>
            <person name="Yoshinaga Y."/>
            <person name="Martin F.M."/>
            <person name="Grigoriev I.V."/>
            <person name="Hibbett D.S."/>
        </authorList>
    </citation>
    <scope>NUCLEOTIDE SEQUENCE [LARGE SCALE GENOMIC DNA]</scope>
    <source>
        <strain evidence="3">CBS 109695</strain>
    </source>
</reference>
<evidence type="ECO:0000313" key="3">
    <source>
        <dbReference type="EMBL" id="KZP14633.1"/>
    </source>
</evidence>